<evidence type="ECO:0000313" key="2">
    <source>
        <dbReference type="Proteomes" id="UP001501734"/>
    </source>
</evidence>
<keyword evidence="2" id="KW-1185">Reference proteome</keyword>
<proteinExistence type="predicted"/>
<accession>A0ABP7V4F1</accession>
<evidence type="ECO:0008006" key="3">
    <source>
        <dbReference type="Google" id="ProtNLM"/>
    </source>
</evidence>
<reference evidence="2" key="1">
    <citation type="journal article" date="2019" name="Int. J. Syst. Evol. Microbiol.">
        <title>The Global Catalogue of Microorganisms (GCM) 10K type strain sequencing project: providing services to taxonomists for standard genome sequencing and annotation.</title>
        <authorList>
            <consortium name="The Broad Institute Genomics Platform"/>
            <consortium name="The Broad Institute Genome Sequencing Center for Infectious Disease"/>
            <person name="Wu L."/>
            <person name="Ma J."/>
        </authorList>
    </citation>
    <scope>NUCLEOTIDE SEQUENCE [LARGE SCALE GENOMIC DNA]</scope>
    <source>
        <strain evidence="2">JCM 17250</strain>
    </source>
</reference>
<protein>
    <recommendedName>
        <fullName evidence="3">YolD-like protein</fullName>
    </recommendedName>
</protein>
<dbReference type="Proteomes" id="UP001501734">
    <property type="component" value="Unassembled WGS sequence"/>
</dbReference>
<comment type="caution">
    <text evidence="1">The sequence shown here is derived from an EMBL/GenBank/DDBJ whole genome shotgun (WGS) entry which is preliminary data.</text>
</comment>
<evidence type="ECO:0000313" key="1">
    <source>
        <dbReference type="EMBL" id="GAA4059121.1"/>
    </source>
</evidence>
<organism evidence="1 2">
    <name type="scientific">Amphibacillus indicireducens</name>
    <dbReference type="NCBI Taxonomy" id="1076330"/>
    <lineage>
        <taxon>Bacteria</taxon>
        <taxon>Bacillati</taxon>
        <taxon>Bacillota</taxon>
        <taxon>Bacilli</taxon>
        <taxon>Bacillales</taxon>
        <taxon>Bacillaceae</taxon>
        <taxon>Amphibacillus</taxon>
    </lineage>
</organism>
<name>A0ABP7V4F1_9BACI</name>
<dbReference type="EMBL" id="BAABDL010000014">
    <property type="protein sequence ID" value="GAA4059121.1"/>
    <property type="molecule type" value="Genomic_DNA"/>
</dbReference>
<sequence length="108" mass="12586">MFSRSTYFREMYYRGKIERAETVDVEMGAELNATLSDEQLSVIQELLIDTDWKKTKEDLSTTEYMLFDDNLLVGILDVRDRELTIGIGQNQFLLEDVEVDIYSVIFGE</sequence>
<dbReference type="RefSeq" id="WP_344909648.1">
    <property type="nucleotide sequence ID" value="NZ_BAABDL010000014.1"/>
</dbReference>
<gene>
    <name evidence="1" type="ORF">GCM10022410_02880</name>
</gene>